<dbReference type="GO" id="GO:0005634">
    <property type="term" value="C:nucleus"/>
    <property type="evidence" value="ECO:0007669"/>
    <property type="project" value="TreeGrafter"/>
</dbReference>
<sequence length="64" mass="6901">MSGGGGSRYAAEFVPPPECPVFEPSWEEFSDPLGFIGRIRGLAEKTGICKIRSLYAAAVQIINI</sequence>
<organism evidence="3 4">
    <name type="scientific">Strigops habroptila</name>
    <name type="common">Kakapo</name>
    <dbReference type="NCBI Taxonomy" id="2489341"/>
    <lineage>
        <taxon>Eukaryota</taxon>
        <taxon>Metazoa</taxon>
        <taxon>Chordata</taxon>
        <taxon>Craniata</taxon>
        <taxon>Vertebrata</taxon>
        <taxon>Euteleostomi</taxon>
        <taxon>Archelosauria</taxon>
        <taxon>Archosauria</taxon>
        <taxon>Dinosauria</taxon>
        <taxon>Saurischia</taxon>
        <taxon>Theropoda</taxon>
        <taxon>Coelurosauria</taxon>
        <taxon>Aves</taxon>
        <taxon>Neognathae</taxon>
        <taxon>Neoaves</taxon>
        <taxon>Telluraves</taxon>
        <taxon>Australaves</taxon>
        <taxon>Psittaciformes</taxon>
        <taxon>Psittacidae</taxon>
        <taxon>Strigops</taxon>
    </lineage>
</organism>
<evidence type="ECO:0000259" key="2">
    <source>
        <dbReference type="PROSITE" id="PS51183"/>
    </source>
</evidence>
<reference evidence="3" key="2">
    <citation type="submission" date="2025-08" db="UniProtKB">
        <authorList>
            <consortium name="Ensembl"/>
        </authorList>
    </citation>
    <scope>IDENTIFICATION</scope>
</reference>
<dbReference type="GeneTree" id="ENSGT00940000157170"/>
<protein>
    <recommendedName>
        <fullName evidence="2">JmjN domain-containing protein</fullName>
    </recommendedName>
</protein>
<keyword evidence="1" id="KW-0156">Chromatin regulator</keyword>
<dbReference type="InParanoid" id="A0A672VFU9"/>
<dbReference type="Pfam" id="PF02375">
    <property type="entry name" value="JmjN"/>
    <property type="match status" value="1"/>
</dbReference>
<dbReference type="GO" id="GO:0034647">
    <property type="term" value="F:histone H3K4me/H3K4me2/H3K4me3 demethylase activity"/>
    <property type="evidence" value="ECO:0007669"/>
    <property type="project" value="TreeGrafter"/>
</dbReference>
<dbReference type="InterPro" id="IPR003349">
    <property type="entry name" value="JmjN"/>
</dbReference>
<dbReference type="PROSITE" id="PS51183">
    <property type="entry name" value="JMJN"/>
    <property type="match status" value="1"/>
</dbReference>
<name>A0A672VFU9_STRHB</name>
<dbReference type="GO" id="GO:0006355">
    <property type="term" value="P:regulation of DNA-templated transcription"/>
    <property type="evidence" value="ECO:0007669"/>
    <property type="project" value="TreeGrafter"/>
</dbReference>
<reference evidence="3" key="3">
    <citation type="submission" date="2025-09" db="UniProtKB">
        <authorList>
            <consortium name="Ensembl"/>
        </authorList>
    </citation>
    <scope>IDENTIFICATION</scope>
</reference>
<dbReference type="AlphaFoldDB" id="A0A672VFU9"/>
<reference evidence="3 4" key="1">
    <citation type="submission" date="2019-11" db="EMBL/GenBank/DDBJ databases">
        <title>Strigops habroptila (kakapo) genome, bStrHab1, primary haplotype, v2.</title>
        <authorList>
            <person name="Jarvis E.D."/>
            <person name="Howard J."/>
            <person name="Rhie A."/>
            <person name="Phillippy A."/>
            <person name="Korlach J."/>
            <person name="Digby A."/>
            <person name="Iorns D."/>
            <person name="Eason D."/>
            <person name="Robertson B."/>
            <person name="Raemaekers T."/>
            <person name="Howe K."/>
            <person name="Lewin H."/>
            <person name="Damas J."/>
            <person name="Hastie A."/>
            <person name="Tracey A."/>
            <person name="Chow W."/>
            <person name="Fedrigo O."/>
        </authorList>
    </citation>
    <scope>NUCLEOTIDE SEQUENCE [LARGE SCALE GENOMIC DNA]</scope>
</reference>
<dbReference type="Ensembl" id="ENSSHBT00005030417.1">
    <property type="protein sequence ID" value="ENSSHBP00005025573.1"/>
    <property type="gene ID" value="ENSSHBG00005021222.1"/>
</dbReference>
<feature type="domain" description="JmjN" evidence="2">
    <location>
        <begin position="19"/>
        <end position="60"/>
    </location>
</feature>
<dbReference type="PANTHER" id="PTHR10694">
    <property type="entry name" value="LYSINE-SPECIFIC DEMETHYLASE"/>
    <property type="match status" value="1"/>
</dbReference>
<evidence type="ECO:0000313" key="4">
    <source>
        <dbReference type="Proteomes" id="UP000472266"/>
    </source>
</evidence>
<dbReference type="SMART" id="SM00545">
    <property type="entry name" value="JmjN"/>
    <property type="match status" value="1"/>
</dbReference>
<dbReference type="Proteomes" id="UP000472266">
    <property type="component" value="Chromosome 4"/>
</dbReference>
<dbReference type="Gene3D" id="2.60.120.650">
    <property type="entry name" value="Cupin"/>
    <property type="match status" value="1"/>
</dbReference>
<evidence type="ECO:0000256" key="1">
    <source>
        <dbReference type="ARBA" id="ARBA00022853"/>
    </source>
</evidence>
<dbReference type="GO" id="GO:0000785">
    <property type="term" value="C:chromatin"/>
    <property type="evidence" value="ECO:0007669"/>
    <property type="project" value="TreeGrafter"/>
</dbReference>
<keyword evidence="4" id="KW-1185">Reference proteome</keyword>
<dbReference type="PANTHER" id="PTHR10694:SF17">
    <property type="entry name" value="LYSINE-SPECIFIC DEMETHYLASE 5A"/>
    <property type="match status" value="1"/>
</dbReference>
<evidence type="ECO:0000313" key="3">
    <source>
        <dbReference type="Ensembl" id="ENSSHBP00005025573.1"/>
    </source>
</evidence>
<proteinExistence type="predicted"/>
<accession>A0A672VFU9</accession>